<dbReference type="InterPro" id="IPR017737">
    <property type="entry name" value="TssE1-like"/>
</dbReference>
<dbReference type="InterPro" id="IPR007048">
    <property type="entry name" value="IraD/Gp25-like"/>
</dbReference>
<evidence type="ECO:0000313" key="2">
    <source>
        <dbReference type="EMBL" id="QLN00820.1"/>
    </source>
</evidence>
<dbReference type="SUPFAM" id="SSF160719">
    <property type="entry name" value="gpW/gp25-like"/>
    <property type="match status" value="1"/>
</dbReference>
<dbReference type="RefSeq" id="WP_000877049.1">
    <property type="nucleotide sequence ID" value="NZ_AP028822.1"/>
</dbReference>
<protein>
    <submittedName>
        <fullName evidence="2">Type VI secretion system baseplate subunit TssE</fullName>
    </submittedName>
</protein>
<gene>
    <name evidence="2" type="primary">tssE</name>
    <name evidence="2" type="ORF">HVY52_13785</name>
</gene>
<organism evidence="2 3">
    <name type="scientific">Escherichia fergusonii</name>
    <dbReference type="NCBI Taxonomy" id="564"/>
    <lineage>
        <taxon>Bacteria</taxon>
        <taxon>Pseudomonadati</taxon>
        <taxon>Pseudomonadota</taxon>
        <taxon>Gammaproteobacteria</taxon>
        <taxon>Enterobacterales</taxon>
        <taxon>Enterobacteriaceae</taxon>
        <taxon>Escherichia</taxon>
    </lineage>
</organism>
<dbReference type="Gene3D" id="3.10.450.40">
    <property type="match status" value="1"/>
</dbReference>
<dbReference type="Proteomes" id="UP000510927">
    <property type="component" value="Chromosome"/>
</dbReference>
<dbReference type="GeneID" id="75056993"/>
<feature type="domain" description="IraD/Gp25-like" evidence="1">
    <location>
        <begin position="36"/>
        <end position="125"/>
    </location>
</feature>
<evidence type="ECO:0000259" key="1">
    <source>
        <dbReference type="Pfam" id="PF04965"/>
    </source>
</evidence>
<dbReference type="Pfam" id="PF04965">
    <property type="entry name" value="GPW_gp25"/>
    <property type="match status" value="1"/>
</dbReference>
<dbReference type="AlphaFoldDB" id="A0A7L6RWB7"/>
<name>A0A7L6RWB7_ESCFE</name>
<dbReference type="InterPro" id="IPR053176">
    <property type="entry name" value="T6SS_TssE1-like"/>
</dbReference>
<proteinExistence type="predicted"/>
<dbReference type="NCBIfam" id="TIGR03357">
    <property type="entry name" value="VI_zyme"/>
    <property type="match status" value="1"/>
</dbReference>
<dbReference type="PANTHER" id="PTHR38595:SF2">
    <property type="entry name" value="TYPE VI SECRETION SYSTEM BASEPLATE SUBUNIT TSSE"/>
    <property type="match status" value="1"/>
</dbReference>
<evidence type="ECO:0000313" key="3">
    <source>
        <dbReference type="Proteomes" id="UP000510927"/>
    </source>
</evidence>
<sequence length="145" mass="16251">MKYQDRGLRASGSLFERVREAARSPVPRPVNAGMLQLSIRHNLHNILNTRPGSCRASPLLGVLDFNDAATTSQGFNAAIERAVKECIEKHEPRITHADVYMEKSDTGNGPLDLRLHITATVEFQNVRDVLEFSLSLDNKQHYLVD</sequence>
<accession>A0A7L6RWB7</accession>
<reference evidence="2 3" key="1">
    <citation type="submission" date="2020-06" db="EMBL/GenBank/DDBJ databases">
        <title>REHAB project genomes.</title>
        <authorList>
            <person name="Shaw L.P."/>
        </authorList>
    </citation>
    <scope>NUCLEOTIDE SEQUENCE [LARGE SCALE GENOMIC DNA]</scope>
    <source>
        <strain evidence="2 3">RHB28-C13</strain>
    </source>
</reference>
<dbReference type="OMA" id="PMEMSFQ"/>
<dbReference type="EMBL" id="CP055675">
    <property type="protein sequence ID" value="QLN00820.1"/>
    <property type="molecule type" value="Genomic_DNA"/>
</dbReference>
<dbReference type="PANTHER" id="PTHR38595">
    <property type="entry name" value="CYTOPLASMIC PROTEIN-RELATED"/>
    <property type="match status" value="1"/>
</dbReference>